<evidence type="ECO:0000256" key="12">
    <source>
        <dbReference type="ARBA" id="ARBA00023128"/>
    </source>
</evidence>
<evidence type="ECO:0000256" key="3">
    <source>
        <dbReference type="ARBA" id="ARBA00012483"/>
    </source>
</evidence>
<evidence type="ECO:0000256" key="6">
    <source>
        <dbReference type="ARBA" id="ARBA00022723"/>
    </source>
</evidence>
<dbReference type="Gene3D" id="3.30.40.10">
    <property type="entry name" value="Zinc/RING finger domain, C3HC4 (zinc finger)"/>
    <property type="match status" value="1"/>
</dbReference>
<keyword evidence="13 15" id="KW-0472">Membrane</keyword>
<keyword evidence="18" id="KW-1185">Reference proteome</keyword>
<dbReference type="Pfam" id="PF12483">
    <property type="entry name" value="GIDE"/>
    <property type="match status" value="1"/>
</dbReference>
<evidence type="ECO:0000256" key="10">
    <source>
        <dbReference type="ARBA" id="ARBA00022833"/>
    </source>
</evidence>
<keyword evidence="10" id="KW-0862">Zinc</keyword>
<evidence type="ECO:0000313" key="18">
    <source>
        <dbReference type="Proteomes" id="UP000472265"/>
    </source>
</evidence>
<accession>A0A671Y2W4</accession>
<keyword evidence="8" id="KW-0833">Ubl conjugation pathway</keyword>
<keyword evidence="5 15" id="KW-0812">Transmembrane</keyword>
<dbReference type="AlphaFoldDB" id="A0A671Y2W4"/>
<feature type="transmembrane region" description="Helical" evidence="15">
    <location>
        <begin position="235"/>
        <end position="256"/>
    </location>
</feature>
<keyword evidence="7 14" id="KW-0863">Zinc-finger</keyword>
<name>A0A671Y2W4_SPAAU</name>
<evidence type="ECO:0000313" key="17">
    <source>
        <dbReference type="Ensembl" id="ENSSAUP00010057441.1"/>
    </source>
</evidence>
<feature type="transmembrane region" description="Helical" evidence="15">
    <location>
        <begin position="6"/>
        <end position="28"/>
    </location>
</feature>
<dbReference type="PANTHER" id="PTHR12183">
    <property type="entry name" value="MITOCHONDRIAL UBIQUITIN LIGASE ACTIVATOR OF NFKB 1"/>
    <property type="match status" value="1"/>
</dbReference>
<dbReference type="OrthoDB" id="1711136at2759"/>
<keyword evidence="12" id="KW-0496">Mitochondrion</keyword>
<dbReference type="Proteomes" id="UP000472265">
    <property type="component" value="Chromosome 21"/>
</dbReference>
<keyword evidence="4" id="KW-0808">Transferase</keyword>
<dbReference type="SUPFAM" id="SSF57850">
    <property type="entry name" value="RING/U-box"/>
    <property type="match status" value="1"/>
</dbReference>
<dbReference type="EC" id="2.3.2.27" evidence="3"/>
<reference evidence="17" key="1">
    <citation type="submission" date="2021-04" db="EMBL/GenBank/DDBJ databases">
        <authorList>
            <consortium name="Wellcome Sanger Institute Data Sharing"/>
        </authorList>
    </citation>
    <scope>NUCLEOTIDE SEQUENCE [LARGE SCALE GENOMIC DNA]</scope>
</reference>
<dbReference type="InterPro" id="IPR001841">
    <property type="entry name" value="Znf_RING"/>
</dbReference>
<evidence type="ECO:0000256" key="4">
    <source>
        <dbReference type="ARBA" id="ARBA00022679"/>
    </source>
</evidence>
<evidence type="ECO:0000256" key="13">
    <source>
        <dbReference type="ARBA" id="ARBA00023136"/>
    </source>
</evidence>
<dbReference type="GO" id="GO:0061630">
    <property type="term" value="F:ubiquitin protein ligase activity"/>
    <property type="evidence" value="ECO:0007669"/>
    <property type="project" value="UniProtKB-EC"/>
</dbReference>
<evidence type="ECO:0000256" key="8">
    <source>
        <dbReference type="ARBA" id="ARBA00022786"/>
    </source>
</evidence>
<dbReference type="PROSITE" id="PS50089">
    <property type="entry name" value="ZF_RING_2"/>
    <property type="match status" value="1"/>
</dbReference>
<dbReference type="Ensembl" id="ENSSAUT00010060315.1">
    <property type="protein sequence ID" value="ENSSAUP00010057441.1"/>
    <property type="gene ID" value="ENSSAUG00010023499.1"/>
</dbReference>
<sequence>MDGFHVNFPEVVCLGATFTLSGICYYLYKKSRKTLDTLDEAPHFPIDKNLKDILKVTPGACLQYAVIEGAVQPVGEPLSSHFQKESVGVLQKFMLKEHRLVWNSLTRSWTDSERIVHQRVNAVPFVLMGSNDTSVRVLCPLQASGFPMEITHEKFHQVNYGLSDIVGQYLSGEKLKGQLEIEEMLKVGTVLTGVGELTLETDGTLNLRPPSNGSQYFLSIADFDTLRGEQESTTVLWKVLAIVSAFAGAAVLFWIGRRYYCQLKTRWERERERREFERLLADAPRAPAPATGPEAPHDGAEEHIENACVICLSQPRNCILLDCGHVCCCHSCYQALPQHRCPICRQTISRVVPLYHV</sequence>
<evidence type="ECO:0000256" key="2">
    <source>
        <dbReference type="ARBA" id="ARBA00004374"/>
    </source>
</evidence>
<evidence type="ECO:0000256" key="1">
    <source>
        <dbReference type="ARBA" id="ARBA00000900"/>
    </source>
</evidence>
<proteinExistence type="predicted"/>
<dbReference type="GO" id="GO:0008270">
    <property type="term" value="F:zinc ion binding"/>
    <property type="evidence" value="ECO:0007669"/>
    <property type="project" value="UniProtKB-KW"/>
</dbReference>
<organism evidence="17 18">
    <name type="scientific">Sparus aurata</name>
    <name type="common">Gilthead sea bream</name>
    <dbReference type="NCBI Taxonomy" id="8175"/>
    <lineage>
        <taxon>Eukaryota</taxon>
        <taxon>Metazoa</taxon>
        <taxon>Chordata</taxon>
        <taxon>Craniata</taxon>
        <taxon>Vertebrata</taxon>
        <taxon>Euteleostomi</taxon>
        <taxon>Actinopterygii</taxon>
        <taxon>Neopterygii</taxon>
        <taxon>Teleostei</taxon>
        <taxon>Neoteleostei</taxon>
        <taxon>Acanthomorphata</taxon>
        <taxon>Eupercaria</taxon>
        <taxon>Spariformes</taxon>
        <taxon>Sparidae</taxon>
        <taxon>Sparus</taxon>
    </lineage>
</organism>
<gene>
    <name evidence="17" type="primary">mul2</name>
</gene>
<dbReference type="PANTHER" id="PTHR12183:SF6">
    <property type="entry name" value="RING-TYPE E3 UBIQUITIN TRANSFERASE"/>
    <property type="match status" value="1"/>
</dbReference>
<dbReference type="InterPro" id="IPR022170">
    <property type="entry name" value="MUL1-like"/>
</dbReference>
<protein>
    <recommendedName>
        <fullName evidence="3">RING-type E3 ubiquitin transferase</fullName>
        <ecNumber evidence="3">2.3.2.27</ecNumber>
    </recommendedName>
</protein>
<feature type="domain" description="RING-type" evidence="16">
    <location>
        <begin position="308"/>
        <end position="345"/>
    </location>
</feature>
<dbReference type="OMA" id="FWWKVLA"/>
<evidence type="ECO:0000256" key="9">
    <source>
        <dbReference type="ARBA" id="ARBA00022787"/>
    </source>
</evidence>
<reference evidence="17" key="2">
    <citation type="submission" date="2025-08" db="UniProtKB">
        <authorList>
            <consortium name="Ensembl"/>
        </authorList>
    </citation>
    <scope>IDENTIFICATION</scope>
</reference>
<dbReference type="GO" id="GO:0016567">
    <property type="term" value="P:protein ubiquitination"/>
    <property type="evidence" value="ECO:0007669"/>
    <property type="project" value="InterPro"/>
</dbReference>
<keyword evidence="11 15" id="KW-1133">Transmembrane helix</keyword>
<keyword evidence="6" id="KW-0479">Metal-binding</keyword>
<dbReference type="FunCoup" id="A0A671Y2W4">
    <property type="interactions" value="99"/>
</dbReference>
<dbReference type="InParanoid" id="A0A671Y2W4"/>
<dbReference type="Pfam" id="PF13920">
    <property type="entry name" value="zf-C3HC4_3"/>
    <property type="match status" value="1"/>
</dbReference>
<dbReference type="GO" id="GO:0005741">
    <property type="term" value="C:mitochondrial outer membrane"/>
    <property type="evidence" value="ECO:0007669"/>
    <property type="project" value="UniProtKB-SubCell"/>
</dbReference>
<comment type="subcellular location">
    <subcellularLocation>
        <location evidence="2">Mitochondrion outer membrane</location>
        <topology evidence="2">Multi-pass membrane protein</topology>
    </subcellularLocation>
</comment>
<evidence type="ECO:0000256" key="11">
    <source>
        <dbReference type="ARBA" id="ARBA00022989"/>
    </source>
</evidence>
<evidence type="ECO:0000256" key="15">
    <source>
        <dbReference type="SAM" id="Phobius"/>
    </source>
</evidence>
<dbReference type="InterPro" id="IPR013083">
    <property type="entry name" value="Znf_RING/FYVE/PHD"/>
</dbReference>
<evidence type="ECO:0000256" key="5">
    <source>
        <dbReference type="ARBA" id="ARBA00022692"/>
    </source>
</evidence>
<keyword evidence="9" id="KW-1000">Mitochondrion outer membrane</keyword>
<comment type="catalytic activity">
    <reaction evidence="1">
        <text>S-ubiquitinyl-[E2 ubiquitin-conjugating enzyme]-L-cysteine + [acceptor protein]-L-lysine = [E2 ubiquitin-conjugating enzyme]-L-cysteine + N(6)-ubiquitinyl-[acceptor protein]-L-lysine.</text>
        <dbReference type="EC" id="2.3.2.27"/>
    </reaction>
</comment>
<evidence type="ECO:0000256" key="7">
    <source>
        <dbReference type="ARBA" id="ARBA00022771"/>
    </source>
</evidence>
<evidence type="ECO:0000256" key="14">
    <source>
        <dbReference type="PROSITE-ProRule" id="PRU00175"/>
    </source>
</evidence>
<evidence type="ECO:0000259" key="16">
    <source>
        <dbReference type="PROSITE" id="PS50089"/>
    </source>
</evidence>
<reference evidence="17" key="3">
    <citation type="submission" date="2025-09" db="UniProtKB">
        <authorList>
            <consortium name="Ensembl"/>
        </authorList>
    </citation>
    <scope>IDENTIFICATION</scope>
</reference>
<dbReference type="GeneTree" id="ENSGT00390000012141"/>
<dbReference type="InterPro" id="IPR051652">
    <property type="entry name" value="MDM2_MDM4_MUL1"/>
</dbReference>